<protein>
    <submittedName>
        <fullName evidence="1">Uncharacterized protein</fullName>
    </submittedName>
</protein>
<proteinExistence type="predicted"/>
<dbReference type="EMBL" id="CP022535">
    <property type="protein sequence ID" value="ASP28282.1"/>
    <property type="molecule type" value="Genomic_DNA"/>
</dbReference>
<evidence type="ECO:0000313" key="2">
    <source>
        <dbReference type="Proteomes" id="UP000203229"/>
    </source>
</evidence>
<organism evidence="1 2">
    <name type="scientific">Spiroplasma corruscae</name>
    <dbReference type="NCBI Taxonomy" id="216934"/>
    <lineage>
        <taxon>Bacteria</taxon>
        <taxon>Bacillati</taxon>
        <taxon>Mycoplasmatota</taxon>
        <taxon>Mollicutes</taxon>
        <taxon>Entomoplasmatales</taxon>
        <taxon>Spiroplasmataceae</taxon>
        <taxon>Spiroplasma</taxon>
    </lineage>
</organism>
<keyword evidence="2" id="KW-1185">Reference proteome</keyword>
<accession>A0A222EP75</accession>
<evidence type="ECO:0000313" key="1">
    <source>
        <dbReference type="EMBL" id="ASP28282.1"/>
    </source>
</evidence>
<reference evidence="1 2" key="1">
    <citation type="submission" date="2017-07" db="EMBL/GenBank/DDBJ databases">
        <title>Complete genome sequence of Spiroplasma corruscae EC-1 (DSM 19793).</title>
        <authorList>
            <person name="Tsai Y.-M."/>
            <person name="Lo W.-S."/>
            <person name="Kuo C.-H."/>
        </authorList>
    </citation>
    <scope>NUCLEOTIDE SEQUENCE [LARGE SCALE GENOMIC DNA]</scope>
    <source>
        <strain evidence="1 2">EC-1</strain>
    </source>
</reference>
<dbReference type="OrthoDB" id="389626at2"/>
<gene>
    <name evidence="1" type="ORF">SCORR_v1c05100</name>
</gene>
<name>A0A222EP75_9MOLU</name>
<dbReference type="KEGG" id="scou:SCORR_v1c05100"/>
<dbReference type="AlphaFoldDB" id="A0A222EP75"/>
<dbReference type="Proteomes" id="UP000203229">
    <property type="component" value="Chromosome"/>
</dbReference>
<dbReference type="RefSeq" id="WP_094048871.1">
    <property type="nucleotide sequence ID" value="NZ_CP022535.1"/>
</dbReference>
<sequence>MIEYFLNKEERKAFSKANLNKLKKEDFFSYLQMEERVLDSLVNYYEINNKKNMILEMKIERQKNYVDRLNKYYYEVVLLKPTEEMDLKKLAKDFRKTIKPYKKILKF</sequence>